<feature type="transmembrane region" description="Helical" evidence="2">
    <location>
        <begin position="31"/>
        <end position="49"/>
    </location>
</feature>
<reference evidence="3 4" key="1">
    <citation type="submission" date="2012-03" db="EMBL/GenBank/DDBJ databases">
        <title>The Genome Sequence of Bartonella vinsonii subsp. arupensis str. Pm136co.</title>
        <authorList>
            <consortium name="The Broad Institute Genome Sequencing Platform"/>
            <consortium name="The Broad Institute Genome Sequencing Center for Infectious Disease"/>
            <person name="Feldgarden M."/>
            <person name="Kirby J."/>
            <person name="Kosoy M."/>
            <person name="Birtles R."/>
            <person name="Probert W.S."/>
            <person name="Chiaraviglio L."/>
            <person name="Young S.K."/>
            <person name="Zeng Q."/>
            <person name="Gargeya S."/>
            <person name="Fitzgerald M."/>
            <person name="Haas B."/>
            <person name="Abouelleil A."/>
            <person name="Alvarado L."/>
            <person name="Arachchi H.M."/>
            <person name="Berlin A."/>
            <person name="Chapman S.B."/>
            <person name="Gearin G."/>
            <person name="Goldberg J."/>
            <person name="Griggs A."/>
            <person name="Gujja S."/>
            <person name="Hansen M."/>
            <person name="Heiman D."/>
            <person name="Howarth C."/>
            <person name="Larimer J."/>
            <person name="Lui A."/>
            <person name="MacDonald P.J.P."/>
            <person name="McCowen C."/>
            <person name="Montmayeur A."/>
            <person name="Murphy C."/>
            <person name="Neiman D."/>
            <person name="Pearson M."/>
            <person name="Priest M."/>
            <person name="Roberts A."/>
            <person name="Saif S."/>
            <person name="Shea T."/>
            <person name="Sisk P."/>
            <person name="Stolte C."/>
            <person name="Sykes S."/>
            <person name="Wortman J."/>
            <person name="Nusbaum C."/>
            <person name="Birren B."/>
        </authorList>
    </citation>
    <scope>NUCLEOTIDE SEQUENCE [LARGE SCALE GENOMIC DNA]</scope>
    <source>
        <strain evidence="3 4">Pm136co</strain>
    </source>
</reference>
<dbReference type="RefSeq" id="WP_004865430.1">
    <property type="nucleotide sequence ID" value="NZ_JH725043.1"/>
</dbReference>
<keyword evidence="2" id="KW-1133">Transmembrane helix</keyword>
<organism evidence="3 4">
    <name type="scientific">Bartonella vinsonii subsp. arupensis Pm136co</name>
    <dbReference type="NCBI Taxonomy" id="1094561"/>
    <lineage>
        <taxon>Bacteria</taxon>
        <taxon>Pseudomonadati</taxon>
        <taxon>Pseudomonadota</taxon>
        <taxon>Alphaproteobacteria</taxon>
        <taxon>Hyphomicrobiales</taxon>
        <taxon>Bartonellaceae</taxon>
        <taxon>Bartonella</taxon>
    </lineage>
</organism>
<feature type="transmembrane region" description="Helical" evidence="2">
    <location>
        <begin position="6"/>
        <end position="22"/>
    </location>
</feature>
<keyword evidence="1" id="KW-0175">Coiled coil</keyword>
<accession>A0ABN0GQR0</accession>
<feature type="coiled-coil region" evidence="1">
    <location>
        <begin position="114"/>
        <end position="148"/>
    </location>
</feature>
<sequence>MRDIVIVIVGILILWAIVSDMWEEAENGRNTEFQGTLLLVIVLGVLWYLEFSKNFLLVVAILLFAWRNYLGIIANLEHDRLVEYSQMAFDYENEKINKAIIQRNEAVKENSRMVDRHYKAIKEQEKIIEELYEKLWQQQKQIMIMEKQNKSG</sequence>
<evidence type="ECO:0000313" key="3">
    <source>
        <dbReference type="EMBL" id="EJF98625.1"/>
    </source>
</evidence>
<proteinExistence type="predicted"/>
<comment type="caution">
    <text evidence="3">The sequence shown here is derived from an EMBL/GenBank/DDBJ whole genome shotgun (WGS) entry which is preliminary data.</text>
</comment>
<evidence type="ECO:0000313" key="4">
    <source>
        <dbReference type="Proteomes" id="UP000008948"/>
    </source>
</evidence>
<dbReference type="Proteomes" id="UP000008948">
    <property type="component" value="Unassembled WGS sequence"/>
</dbReference>
<evidence type="ECO:0000256" key="1">
    <source>
        <dbReference type="SAM" id="Coils"/>
    </source>
</evidence>
<keyword evidence="2" id="KW-0472">Membrane</keyword>
<keyword evidence="2" id="KW-0812">Transmembrane</keyword>
<keyword evidence="4" id="KW-1185">Reference proteome</keyword>
<evidence type="ECO:0000256" key="2">
    <source>
        <dbReference type="SAM" id="Phobius"/>
    </source>
</evidence>
<name>A0ABN0GQR0_BARVI</name>
<protein>
    <submittedName>
        <fullName evidence="3">Uncharacterized protein</fullName>
    </submittedName>
</protein>
<dbReference type="EMBL" id="AIMH01000002">
    <property type="protein sequence ID" value="EJF98625.1"/>
    <property type="molecule type" value="Genomic_DNA"/>
</dbReference>
<gene>
    <name evidence="3" type="ORF">MEI_00195</name>
</gene>